<evidence type="ECO:0000313" key="3">
    <source>
        <dbReference type="EMBL" id="KAG8372005.1"/>
    </source>
</evidence>
<dbReference type="Pfam" id="PF23247">
    <property type="entry name" value="LRR_RPS2"/>
    <property type="match status" value="2"/>
</dbReference>
<protein>
    <recommendedName>
        <fullName evidence="2">Disease resistance protein At4g27190-like leucine-rich repeats domain-containing protein</fullName>
    </recommendedName>
</protein>
<dbReference type="InterPro" id="IPR057135">
    <property type="entry name" value="At4g27190-like_LRR"/>
</dbReference>
<name>A0AAV6WSW4_9LAMI</name>
<comment type="caution">
    <text evidence="3">The sequence shown here is derived from an EMBL/GenBank/DDBJ whole genome shotgun (WGS) entry which is preliminary data.</text>
</comment>
<dbReference type="PANTHER" id="PTHR33463">
    <property type="entry name" value="NB-ARC DOMAIN-CONTAINING PROTEIN-RELATED"/>
    <property type="match status" value="1"/>
</dbReference>
<proteinExistence type="predicted"/>
<accession>A0AAV6WSW4</accession>
<dbReference type="AlphaFoldDB" id="A0AAV6WSW4"/>
<dbReference type="SUPFAM" id="SSF52047">
    <property type="entry name" value="RNI-like"/>
    <property type="match status" value="1"/>
</dbReference>
<evidence type="ECO:0000313" key="4">
    <source>
        <dbReference type="Proteomes" id="UP000826271"/>
    </source>
</evidence>
<dbReference type="Proteomes" id="UP000826271">
    <property type="component" value="Unassembled WGS sequence"/>
</dbReference>
<feature type="domain" description="Disease resistance protein At4g27190-like leucine-rich repeats" evidence="2">
    <location>
        <begin position="11"/>
        <end position="137"/>
    </location>
</feature>
<keyword evidence="1" id="KW-0611">Plant defense</keyword>
<organism evidence="3 4">
    <name type="scientific">Buddleja alternifolia</name>
    <dbReference type="NCBI Taxonomy" id="168488"/>
    <lineage>
        <taxon>Eukaryota</taxon>
        <taxon>Viridiplantae</taxon>
        <taxon>Streptophyta</taxon>
        <taxon>Embryophyta</taxon>
        <taxon>Tracheophyta</taxon>
        <taxon>Spermatophyta</taxon>
        <taxon>Magnoliopsida</taxon>
        <taxon>eudicotyledons</taxon>
        <taxon>Gunneridae</taxon>
        <taxon>Pentapetalae</taxon>
        <taxon>asterids</taxon>
        <taxon>lamiids</taxon>
        <taxon>Lamiales</taxon>
        <taxon>Scrophulariaceae</taxon>
        <taxon>Buddlejeae</taxon>
        <taxon>Buddleja</taxon>
    </lineage>
</organism>
<reference evidence="3" key="1">
    <citation type="submission" date="2019-10" db="EMBL/GenBank/DDBJ databases">
        <authorList>
            <person name="Zhang R."/>
            <person name="Pan Y."/>
            <person name="Wang J."/>
            <person name="Ma R."/>
            <person name="Yu S."/>
        </authorList>
    </citation>
    <scope>NUCLEOTIDE SEQUENCE</scope>
    <source>
        <strain evidence="3">LA-IB0</strain>
        <tissue evidence="3">Leaf</tissue>
    </source>
</reference>
<dbReference type="Gene3D" id="3.80.10.10">
    <property type="entry name" value="Ribonuclease Inhibitor"/>
    <property type="match status" value="2"/>
</dbReference>
<gene>
    <name evidence="3" type="ORF">BUALT_Bualt12G0021700</name>
</gene>
<dbReference type="InterPro" id="IPR050905">
    <property type="entry name" value="Plant_NBS-LRR"/>
</dbReference>
<dbReference type="InterPro" id="IPR032675">
    <property type="entry name" value="LRR_dom_sf"/>
</dbReference>
<keyword evidence="4" id="KW-1185">Reference proteome</keyword>
<evidence type="ECO:0000259" key="2">
    <source>
        <dbReference type="Pfam" id="PF23247"/>
    </source>
</evidence>
<dbReference type="EMBL" id="WHWC01000012">
    <property type="protein sequence ID" value="KAG8372005.1"/>
    <property type="molecule type" value="Genomic_DNA"/>
</dbReference>
<evidence type="ECO:0000256" key="1">
    <source>
        <dbReference type="ARBA" id="ARBA00022821"/>
    </source>
</evidence>
<sequence>MIYLQVTFGSLQTLDIRGHENINNLWCHKIPPGFFSKLIELNINKCGSIRSLFSSSMVRNLVNLKTLSIRNCNEIVKVIGDDEENVCENSQLIFPSLEELWLRSLPNLVNFCGWRCALQLSSLSNINIYDCPRMESFTMGSMTTPKLERLDVENCKGIEEVFFNVNKYDGKCHVTFPELKNLSLTCLPNLTTFYKGIESIEFPLLTDMYTSCPNLTGFATSSVAGHSDDSFHLFCNQKVTFGSLKKLNIGGYENISNLWCHQIPPTGFFNKLEELYIYHCGRIRSLFSSSIAVNLVNLKKLEIWFCNEMVKVIGDDEENVCENSQVMFPSLERLFLISLPNLVNCCGWRCALQLPSLTDIEIYKCPRMESFTMRSLSTPSLNSIKIDFEGKDVEDLNRAVQLYFRGKEVHMDVMQIIMKHTLVNR</sequence>
<feature type="domain" description="Disease resistance protein At4g27190-like leucine-rich repeats" evidence="2">
    <location>
        <begin position="245"/>
        <end position="371"/>
    </location>
</feature>
<dbReference type="PANTHER" id="PTHR33463:SF204">
    <property type="entry name" value="NB-ARC DOMAIN-CONTAINING PROTEIN"/>
    <property type="match status" value="1"/>
</dbReference>